<proteinExistence type="inferred from homology"/>
<evidence type="ECO:0000256" key="5">
    <source>
        <dbReference type="ARBA" id="ARBA00022884"/>
    </source>
</evidence>
<dbReference type="Pfam" id="PF26253">
    <property type="entry name" value="RdRP_head"/>
    <property type="match status" value="1"/>
</dbReference>
<keyword evidence="13" id="KW-1185">Reference proteome</keyword>
<evidence type="ECO:0000256" key="2">
    <source>
        <dbReference type="ARBA" id="ARBA00022484"/>
    </source>
</evidence>
<dbReference type="GO" id="GO:0031380">
    <property type="term" value="C:nuclear RNA-directed RNA polymerase complex"/>
    <property type="evidence" value="ECO:0007669"/>
    <property type="project" value="TreeGrafter"/>
</dbReference>
<dbReference type="Proteomes" id="UP001220324">
    <property type="component" value="Unassembled WGS sequence"/>
</dbReference>
<evidence type="ECO:0000313" key="13">
    <source>
        <dbReference type="Proteomes" id="UP001220324"/>
    </source>
</evidence>
<dbReference type="InterPro" id="IPR035979">
    <property type="entry name" value="RBD_domain_sf"/>
</dbReference>
<keyword evidence="6" id="KW-0943">RNA-mediated gene silencing</keyword>
<protein>
    <recommendedName>
        <fullName evidence="8">RNA-dependent RNA polymerase</fullName>
        <ecNumber evidence="8">2.7.7.48</ecNumber>
    </recommendedName>
</protein>
<evidence type="ECO:0000256" key="1">
    <source>
        <dbReference type="ARBA" id="ARBA00005762"/>
    </source>
</evidence>
<feature type="compositionally biased region" description="Basic and acidic residues" evidence="9">
    <location>
        <begin position="1275"/>
        <end position="1289"/>
    </location>
</feature>
<dbReference type="GO" id="GO:0003723">
    <property type="term" value="F:RNA binding"/>
    <property type="evidence" value="ECO:0007669"/>
    <property type="project" value="UniProtKB-KW"/>
</dbReference>
<sequence length="1326" mass="150841">MYPHRSTPAPPPPVWLTWRNWESVAVGISDLPREANTRILWEAFTKEGNIFSVDIFEDRKGNRSSRGRIRFKPPPARDFWLDQTYPLKLRSGLTCYLQLNIELNSYDPWVPSPVREGVLYPTEIELNLTKLDIGVCPDEKTFFPMRTFDNSDSLKAVVDIRNRALSILFDVKIRQSNSKHKSLAAPPSLFRIRVKFFELSKIWETRNDDTSEQSYFIVLDAPAVFHRQASTTVFNSEIIWRASDTWYRQTSVVHNPLSQANITTNLRKSGQIIDTGRWNVFKITFSPDDVDNLKVIHEILKDHNIVINDGSNVTESNVRPQAVWQWVDHTELTHGMSMLENLYDQDFVHLPFPVRYQLEVCLSNSYFSEFAVTKEFLLKLVSLEETDAKFLLEYVATSRKRYLDPMEIFTLQFRKPKIKLSKHCCYMRTARVTPTTIYYSTPTVDTSNRVTRRYIEFAERFLRVRFTDEVTQGRIHSSFNDSNDETFTRVKRTLTRGITIGDRHYEFLAFGNSQFREHGAYFFAPTPNLTAAHIRAWMGQFNHIRNIAKCAARLGQCFSTTRPVSGCGVDIKMCQEVVRNGFTFSDGVGKISKFLAEMTVTDLDIQTRTGKPPSAFQFRLGGCKGLLVVSSDPRPKEIHIRPSQLKFEAEAAGLEIIRWSRYYPATLNRQMILALSALRIPDRVFHQKLNMMLEDLNLAMSQVEPAVRQLHRFVDPNHITISLARMVKEGFMQTNEPFVTSMLQLWKAWHLKNIKEKAHIVIDQGANLFGCMDEKGVLKGQFNQSTNIRTASYEERIAAIPEIFMQVCRLEGCKPEVIKGLCILARNPSLHAGDIRVVNAVDKPELRHLCDVVVLPKTGDRDLASMCSGGDLDGDDYMVLWDQDLIPQNWFMAPMKYTSNKAPDLSHDVTVDEITSFFVTYMKNDSLPRIAHAHMAHADKLPYGILEQKCQQLAKLHSDAVDYVKTGSVANMDRDLEPRQWPHFMEKKHKRPEQIYHSIKILGQIYDAVETKDFTPTLNLPFDARILDCGLVPASEQYLEFAADLKVNYDTAVRRIMAQYDIKTEFEVWSTFVMSHNCLCRDYKIHEDLGRVAGSLREGFRQTCYEKVGGRTFEESAPLVVALYRVTHEEMTYALQAQANPVLNDYDDTDELGSEGGAKIQLPLISFPWIFHEFLGKIAMGSYKMPVADEVPDGELPQINKKIYTQAEVQMLLAGLKSLTTGMATESDSVGSVSPQTAPPANTPQAHYIEPVVDVNPHVPGFEPGVHLGGLHESKEAELSTDTKSREAGEGGGEGCEARDIIEIVEVNGGVESSALDDLLRLIGND</sequence>
<dbReference type="CDD" id="cd00590">
    <property type="entry name" value="RRM_SF"/>
    <property type="match status" value="1"/>
</dbReference>
<evidence type="ECO:0000256" key="3">
    <source>
        <dbReference type="ARBA" id="ARBA00022679"/>
    </source>
</evidence>
<dbReference type="PANTHER" id="PTHR23079:SF55">
    <property type="entry name" value="RNA-DIRECTED RNA POLYMERASE"/>
    <property type="match status" value="1"/>
</dbReference>
<dbReference type="InterPro" id="IPR057596">
    <property type="entry name" value="RDRP_core"/>
</dbReference>
<gene>
    <name evidence="12" type="ORF">N7494_007769</name>
</gene>
<dbReference type="GO" id="GO:0003968">
    <property type="term" value="F:RNA-directed RNA polymerase activity"/>
    <property type="evidence" value="ECO:0007669"/>
    <property type="project" value="UniProtKB-KW"/>
</dbReference>
<evidence type="ECO:0000256" key="4">
    <source>
        <dbReference type="ARBA" id="ARBA00022695"/>
    </source>
</evidence>
<feature type="domain" description="RDRP core" evidence="10">
    <location>
        <begin position="432"/>
        <end position="1009"/>
    </location>
</feature>
<evidence type="ECO:0000256" key="8">
    <source>
        <dbReference type="RuleBase" id="RU363098"/>
    </source>
</evidence>
<dbReference type="SUPFAM" id="SSF54928">
    <property type="entry name" value="RNA-binding domain, RBD"/>
    <property type="match status" value="1"/>
</dbReference>
<reference evidence="12 13" key="1">
    <citation type="journal article" date="2023" name="IMA Fungus">
        <title>Comparative genomic study of the Penicillium genus elucidates a diverse pangenome and 15 lateral gene transfer events.</title>
        <authorList>
            <person name="Petersen C."/>
            <person name="Sorensen T."/>
            <person name="Nielsen M.R."/>
            <person name="Sondergaard T.E."/>
            <person name="Sorensen J.L."/>
            <person name="Fitzpatrick D.A."/>
            <person name="Frisvad J.C."/>
            <person name="Nielsen K.L."/>
        </authorList>
    </citation>
    <scope>NUCLEOTIDE SEQUENCE [LARGE SCALE GENOMIC DNA]</scope>
    <source>
        <strain evidence="12 13">IBT 35679</strain>
    </source>
</reference>
<feature type="domain" description="RDRP C-terminal head" evidence="11">
    <location>
        <begin position="1032"/>
        <end position="1180"/>
    </location>
</feature>
<comment type="similarity">
    <text evidence="1 8">Belongs to the RdRP family.</text>
</comment>
<keyword evidence="5 8" id="KW-0694">RNA-binding</keyword>
<organism evidence="12 13">
    <name type="scientific">Penicillium frequentans</name>
    <dbReference type="NCBI Taxonomy" id="3151616"/>
    <lineage>
        <taxon>Eukaryota</taxon>
        <taxon>Fungi</taxon>
        <taxon>Dikarya</taxon>
        <taxon>Ascomycota</taxon>
        <taxon>Pezizomycotina</taxon>
        <taxon>Eurotiomycetes</taxon>
        <taxon>Eurotiomycetidae</taxon>
        <taxon>Eurotiales</taxon>
        <taxon>Aspergillaceae</taxon>
        <taxon>Penicillium</taxon>
    </lineage>
</organism>
<dbReference type="EC" id="2.7.7.48" evidence="8"/>
<dbReference type="PANTHER" id="PTHR23079">
    <property type="entry name" value="RNA-DEPENDENT RNA POLYMERASE"/>
    <property type="match status" value="1"/>
</dbReference>
<keyword evidence="4 8" id="KW-0548">Nucleotidyltransferase</keyword>
<dbReference type="InterPro" id="IPR058752">
    <property type="entry name" value="RDRP_C_head"/>
</dbReference>
<keyword evidence="3 8" id="KW-0808">Transferase</keyword>
<comment type="caution">
    <text evidence="12">The sequence shown here is derived from an EMBL/GenBank/DDBJ whole genome shotgun (WGS) entry which is preliminary data.</text>
</comment>
<dbReference type="Pfam" id="PF05183">
    <property type="entry name" value="RdRP"/>
    <property type="match status" value="1"/>
</dbReference>
<dbReference type="GO" id="GO:0030422">
    <property type="term" value="P:siRNA processing"/>
    <property type="evidence" value="ECO:0007669"/>
    <property type="project" value="TreeGrafter"/>
</dbReference>
<evidence type="ECO:0000256" key="7">
    <source>
        <dbReference type="ARBA" id="ARBA00048744"/>
    </source>
</evidence>
<evidence type="ECO:0000259" key="11">
    <source>
        <dbReference type="Pfam" id="PF26253"/>
    </source>
</evidence>
<keyword evidence="2 8" id="KW-0696">RNA-directed RNA polymerase</keyword>
<evidence type="ECO:0000313" key="12">
    <source>
        <dbReference type="EMBL" id="KAJ5538290.1"/>
    </source>
</evidence>
<feature type="region of interest" description="Disordered" evidence="9">
    <location>
        <begin position="1275"/>
        <end position="1295"/>
    </location>
</feature>
<dbReference type="EMBL" id="JAQIZZ010000006">
    <property type="protein sequence ID" value="KAJ5538290.1"/>
    <property type="molecule type" value="Genomic_DNA"/>
</dbReference>
<evidence type="ECO:0000259" key="10">
    <source>
        <dbReference type="Pfam" id="PF05183"/>
    </source>
</evidence>
<evidence type="ECO:0000256" key="6">
    <source>
        <dbReference type="ARBA" id="ARBA00023158"/>
    </source>
</evidence>
<name>A0AAD6CTR3_9EURO</name>
<accession>A0AAD6CTR3</accession>
<dbReference type="InterPro" id="IPR007855">
    <property type="entry name" value="RDRP"/>
</dbReference>
<comment type="catalytic activity">
    <reaction evidence="7 8">
        <text>RNA(n) + a ribonucleoside 5'-triphosphate = RNA(n+1) + diphosphate</text>
        <dbReference type="Rhea" id="RHEA:21248"/>
        <dbReference type="Rhea" id="RHEA-COMP:14527"/>
        <dbReference type="Rhea" id="RHEA-COMP:17342"/>
        <dbReference type="ChEBI" id="CHEBI:33019"/>
        <dbReference type="ChEBI" id="CHEBI:61557"/>
        <dbReference type="ChEBI" id="CHEBI:140395"/>
        <dbReference type="EC" id="2.7.7.48"/>
    </reaction>
</comment>
<evidence type="ECO:0000256" key="9">
    <source>
        <dbReference type="SAM" id="MobiDB-lite"/>
    </source>
</evidence>